<evidence type="ECO:0000313" key="1">
    <source>
        <dbReference type="EMBL" id="CAL1400556.1"/>
    </source>
</evidence>
<name>A0AAV2FQC4_9ROSI</name>
<accession>A0AAV2FQC4</accession>
<reference evidence="1 2" key="1">
    <citation type="submission" date="2024-04" db="EMBL/GenBank/DDBJ databases">
        <authorList>
            <person name="Fracassetti M."/>
        </authorList>
    </citation>
    <scope>NUCLEOTIDE SEQUENCE [LARGE SCALE GENOMIC DNA]</scope>
</reference>
<protein>
    <recommendedName>
        <fullName evidence="3">Secreted protein</fullName>
    </recommendedName>
</protein>
<organism evidence="1 2">
    <name type="scientific">Linum trigynum</name>
    <dbReference type="NCBI Taxonomy" id="586398"/>
    <lineage>
        <taxon>Eukaryota</taxon>
        <taxon>Viridiplantae</taxon>
        <taxon>Streptophyta</taxon>
        <taxon>Embryophyta</taxon>
        <taxon>Tracheophyta</taxon>
        <taxon>Spermatophyta</taxon>
        <taxon>Magnoliopsida</taxon>
        <taxon>eudicotyledons</taxon>
        <taxon>Gunneridae</taxon>
        <taxon>Pentapetalae</taxon>
        <taxon>rosids</taxon>
        <taxon>fabids</taxon>
        <taxon>Malpighiales</taxon>
        <taxon>Linaceae</taxon>
        <taxon>Linum</taxon>
    </lineage>
</organism>
<proteinExistence type="predicted"/>
<keyword evidence="2" id="KW-1185">Reference proteome</keyword>
<dbReference type="AlphaFoldDB" id="A0AAV2FQC4"/>
<evidence type="ECO:0000313" key="2">
    <source>
        <dbReference type="Proteomes" id="UP001497516"/>
    </source>
</evidence>
<evidence type="ECO:0008006" key="3">
    <source>
        <dbReference type="Google" id="ProtNLM"/>
    </source>
</evidence>
<dbReference type="Proteomes" id="UP001497516">
    <property type="component" value="Chromosome 7"/>
</dbReference>
<gene>
    <name evidence="1" type="ORF">LTRI10_LOCUS40674</name>
</gene>
<sequence length="102" mass="10705">MEATVSLRSLLYLALSNALKSSYSKKEVVAVSLSSLSSASRLTSMTAKLDSNSFTLSESHFSRSAVSDGYLLARPSSFSTLARSPFATANSASLACRTTSAP</sequence>
<dbReference type="EMBL" id="OZ034820">
    <property type="protein sequence ID" value="CAL1400556.1"/>
    <property type="molecule type" value="Genomic_DNA"/>
</dbReference>